<dbReference type="InterPro" id="IPR004812">
    <property type="entry name" value="Efflux_drug-R_Bcr/CmlA"/>
</dbReference>
<keyword evidence="5 8" id="KW-0812">Transmembrane</keyword>
<dbReference type="RefSeq" id="WP_019949994.1">
    <property type="nucleotide sequence ID" value="NZ_JBHLVX010000013.1"/>
</dbReference>
<accession>A0ABV6G0P2</accession>
<feature type="transmembrane region" description="Helical" evidence="8">
    <location>
        <begin position="86"/>
        <end position="105"/>
    </location>
</feature>
<feature type="transmembrane region" description="Helical" evidence="8">
    <location>
        <begin position="315"/>
        <end position="337"/>
    </location>
</feature>
<dbReference type="Gene3D" id="1.20.1720.10">
    <property type="entry name" value="Multidrug resistance protein D"/>
    <property type="match status" value="1"/>
</dbReference>
<dbReference type="EMBL" id="JBHLVX010000013">
    <property type="protein sequence ID" value="MFC0267149.1"/>
    <property type="molecule type" value="Genomic_DNA"/>
</dbReference>
<name>A0ABV6G0P2_9GAMM</name>
<evidence type="ECO:0000313" key="11">
    <source>
        <dbReference type="Proteomes" id="UP001589814"/>
    </source>
</evidence>
<keyword evidence="4" id="KW-1003">Cell membrane</keyword>
<dbReference type="PANTHER" id="PTHR23502:SF132">
    <property type="entry name" value="POLYAMINE TRANSPORTER 2-RELATED"/>
    <property type="match status" value="1"/>
</dbReference>
<gene>
    <name evidence="10" type="ORF">ACFFHW_03880</name>
</gene>
<feature type="transmembrane region" description="Helical" evidence="8">
    <location>
        <begin position="144"/>
        <end position="168"/>
    </location>
</feature>
<evidence type="ECO:0000256" key="5">
    <source>
        <dbReference type="ARBA" id="ARBA00022692"/>
    </source>
</evidence>
<feature type="transmembrane region" description="Helical" evidence="8">
    <location>
        <begin position="289"/>
        <end position="309"/>
    </location>
</feature>
<sequence length="406" mass="42504">MTDRNAHPQQTAEAPRGWRLMAVLGLLMGFASISTDLYLPAMPAMSRALGADNGMIELTVSGYLVGFSLAQLLWGPISDRFGRRMPVAVGLVLFIVGSAGCALADSTPTLIIWRLLQAIGACASVALSRAMVRDLHDGARAAQMMSTLMTVMAIAPLLGPLVGGQIAAIAGWRAIFWVLVAIGVLALLALMTLPETLPRARRSDDALRRALRHYMMLVSQPRLLGYVGVGAFFYAGMFAYVAGTPLAYIDYYGVPSQLYGLLFGAGVVGIMATNMLNARLVGRFGVDRLLLGGALSTMLWALMAAINAYTDWFGLWGIALPLFLFVAMAGFIIANAISGALQDFPDHAGAVSALVGATQYGGGVLGSALVGLWSDGTPAALGLVVALGAAGCLLSAVAVVRSRRPG</sequence>
<evidence type="ECO:0000256" key="6">
    <source>
        <dbReference type="ARBA" id="ARBA00022989"/>
    </source>
</evidence>
<keyword evidence="8" id="KW-0997">Cell inner membrane</keyword>
<evidence type="ECO:0000313" key="10">
    <source>
        <dbReference type="EMBL" id="MFC0267149.1"/>
    </source>
</evidence>
<comment type="caution">
    <text evidence="10">The sequence shown here is derived from an EMBL/GenBank/DDBJ whole genome shotgun (WGS) entry which is preliminary data.</text>
</comment>
<evidence type="ECO:0000256" key="2">
    <source>
        <dbReference type="ARBA" id="ARBA00006236"/>
    </source>
</evidence>
<evidence type="ECO:0000256" key="8">
    <source>
        <dbReference type="RuleBase" id="RU365088"/>
    </source>
</evidence>
<feature type="transmembrane region" description="Helical" evidence="8">
    <location>
        <begin position="174"/>
        <end position="193"/>
    </location>
</feature>
<protein>
    <recommendedName>
        <fullName evidence="8">Bcr/CflA family efflux transporter</fullName>
    </recommendedName>
</protein>
<dbReference type="InterPro" id="IPR011701">
    <property type="entry name" value="MFS"/>
</dbReference>
<keyword evidence="3 8" id="KW-0813">Transport</keyword>
<feature type="domain" description="Major facilitator superfamily (MFS) profile" evidence="9">
    <location>
        <begin position="20"/>
        <end position="403"/>
    </location>
</feature>
<dbReference type="Proteomes" id="UP001589814">
    <property type="component" value="Unassembled WGS sequence"/>
</dbReference>
<dbReference type="PANTHER" id="PTHR23502">
    <property type="entry name" value="MAJOR FACILITATOR SUPERFAMILY"/>
    <property type="match status" value="1"/>
</dbReference>
<dbReference type="SUPFAM" id="SSF103473">
    <property type="entry name" value="MFS general substrate transporter"/>
    <property type="match status" value="1"/>
</dbReference>
<feature type="transmembrane region" description="Helical" evidence="8">
    <location>
        <begin position="349"/>
        <end position="373"/>
    </location>
</feature>
<feature type="transmembrane region" description="Helical" evidence="8">
    <location>
        <begin position="20"/>
        <end position="42"/>
    </location>
</feature>
<keyword evidence="7 8" id="KW-0472">Membrane</keyword>
<dbReference type="CDD" id="cd17320">
    <property type="entry name" value="MFS_MdfA_MDR_like"/>
    <property type="match status" value="1"/>
</dbReference>
<comment type="similarity">
    <text evidence="2 8">Belongs to the major facilitator superfamily. Bcr/CmlA family.</text>
</comment>
<dbReference type="InterPro" id="IPR036259">
    <property type="entry name" value="MFS_trans_sf"/>
</dbReference>
<evidence type="ECO:0000256" key="1">
    <source>
        <dbReference type="ARBA" id="ARBA00004651"/>
    </source>
</evidence>
<dbReference type="PROSITE" id="PS50850">
    <property type="entry name" value="MFS"/>
    <property type="match status" value="1"/>
</dbReference>
<proteinExistence type="inferred from homology"/>
<evidence type="ECO:0000256" key="4">
    <source>
        <dbReference type="ARBA" id="ARBA00022475"/>
    </source>
</evidence>
<comment type="subcellular location">
    <subcellularLocation>
        <location evidence="8">Cell inner membrane</location>
        <topology evidence="8">Multi-pass membrane protein</topology>
    </subcellularLocation>
    <subcellularLocation>
        <location evidence="1">Cell membrane</location>
        <topology evidence="1">Multi-pass membrane protein</topology>
    </subcellularLocation>
</comment>
<evidence type="ECO:0000259" key="9">
    <source>
        <dbReference type="PROSITE" id="PS50850"/>
    </source>
</evidence>
<feature type="transmembrane region" description="Helical" evidence="8">
    <location>
        <begin position="54"/>
        <end position="74"/>
    </location>
</feature>
<feature type="transmembrane region" description="Helical" evidence="8">
    <location>
        <begin position="223"/>
        <end position="243"/>
    </location>
</feature>
<organism evidence="10 11">
    <name type="scientific">Kushneria aurantia</name>
    <dbReference type="NCBI Taxonomy" id="504092"/>
    <lineage>
        <taxon>Bacteria</taxon>
        <taxon>Pseudomonadati</taxon>
        <taxon>Pseudomonadota</taxon>
        <taxon>Gammaproteobacteria</taxon>
        <taxon>Oceanospirillales</taxon>
        <taxon>Halomonadaceae</taxon>
        <taxon>Kushneria</taxon>
    </lineage>
</organism>
<evidence type="ECO:0000256" key="3">
    <source>
        <dbReference type="ARBA" id="ARBA00022448"/>
    </source>
</evidence>
<evidence type="ECO:0000256" key="7">
    <source>
        <dbReference type="ARBA" id="ARBA00023136"/>
    </source>
</evidence>
<dbReference type="NCBIfam" id="TIGR00710">
    <property type="entry name" value="efflux_Bcr_CflA"/>
    <property type="match status" value="1"/>
</dbReference>
<feature type="transmembrane region" description="Helical" evidence="8">
    <location>
        <begin position="379"/>
        <end position="400"/>
    </location>
</feature>
<keyword evidence="6 8" id="KW-1133">Transmembrane helix</keyword>
<feature type="transmembrane region" description="Helical" evidence="8">
    <location>
        <begin position="111"/>
        <end position="132"/>
    </location>
</feature>
<feature type="transmembrane region" description="Helical" evidence="8">
    <location>
        <begin position="258"/>
        <end position="277"/>
    </location>
</feature>
<dbReference type="Pfam" id="PF07690">
    <property type="entry name" value="MFS_1"/>
    <property type="match status" value="1"/>
</dbReference>
<keyword evidence="11" id="KW-1185">Reference proteome</keyword>
<reference evidence="10 11" key="1">
    <citation type="submission" date="2024-09" db="EMBL/GenBank/DDBJ databases">
        <authorList>
            <person name="Sun Q."/>
            <person name="Mori K."/>
        </authorList>
    </citation>
    <scope>NUCLEOTIDE SEQUENCE [LARGE SCALE GENOMIC DNA]</scope>
    <source>
        <strain evidence="10 11">CCM 7415</strain>
    </source>
</reference>
<dbReference type="InterPro" id="IPR020846">
    <property type="entry name" value="MFS_dom"/>
</dbReference>